<dbReference type="Proteomes" id="UP000799438">
    <property type="component" value="Unassembled WGS sequence"/>
</dbReference>
<dbReference type="EMBL" id="ML995486">
    <property type="protein sequence ID" value="KAF2141886.1"/>
    <property type="molecule type" value="Genomic_DNA"/>
</dbReference>
<accession>A0A6A6BCT9</accession>
<evidence type="ECO:0000313" key="3">
    <source>
        <dbReference type="Proteomes" id="UP000799438"/>
    </source>
</evidence>
<gene>
    <name evidence="2" type="ORF">K452DRAFT_35021</name>
</gene>
<proteinExistence type="predicted"/>
<name>A0A6A6BCT9_9PEZI</name>
<keyword evidence="3" id="KW-1185">Reference proteome</keyword>
<evidence type="ECO:0000313" key="2">
    <source>
        <dbReference type="EMBL" id="KAF2141886.1"/>
    </source>
</evidence>
<protein>
    <submittedName>
        <fullName evidence="2">Uncharacterized protein</fullName>
    </submittedName>
</protein>
<dbReference type="AlphaFoldDB" id="A0A6A6BCT9"/>
<feature type="compositionally biased region" description="Basic and acidic residues" evidence="1">
    <location>
        <begin position="15"/>
        <end position="27"/>
    </location>
</feature>
<dbReference type="RefSeq" id="XP_033397598.1">
    <property type="nucleotide sequence ID" value="XM_033545640.1"/>
</dbReference>
<feature type="compositionally biased region" description="Polar residues" evidence="1">
    <location>
        <begin position="105"/>
        <end position="117"/>
    </location>
</feature>
<evidence type="ECO:0000256" key="1">
    <source>
        <dbReference type="SAM" id="MobiDB-lite"/>
    </source>
</evidence>
<organism evidence="2 3">
    <name type="scientific">Aplosporella prunicola CBS 121167</name>
    <dbReference type="NCBI Taxonomy" id="1176127"/>
    <lineage>
        <taxon>Eukaryota</taxon>
        <taxon>Fungi</taxon>
        <taxon>Dikarya</taxon>
        <taxon>Ascomycota</taxon>
        <taxon>Pezizomycotina</taxon>
        <taxon>Dothideomycetes</taxon>
        <taxon>Dothideomycetes incertae sedis</taxon>
        <taxon>Botryosphaeriales</taxon>
        <taxon>Aplosporellaceae</taxon>
        <taxon>Aplosporella</taxon>
    </lineage>
</organism>
<dbReference type="GeneID" id="54303148"/>
<sequence length="117" mass="13275">MMLVADGSLARSSVGKRERAAERELSKNRSLRKFTRGCPSEEDLHDDRLINTLALSPLQAVRNDQGNSRVRPGVRRMWYGSWKVTHARPHAWTSSFDGRRHLRRQNGSVATPLSTAH</sequence>
<reference evidence="2" key="1">
    <citation type="journal article" date="2020" name="Stud. Mycol.">
        <title>101 Dothideomycetes genomes: a test case for predicting lifestyles and emergence of pathogens.</title>
        <authorList>
            <person name="Haridas S."/>
            <person name="Albert R."/>
            <person name="Binder M."/>
            <person name="Bloem J."/>
            <person name="Labutti K."/>
            <person name="Salamov A."/>
            <person name="Andreopoulos B."/>
            <person name="Baker S."/>
            <person name="Barry K."/>
            <person name="Bills G."/>
            <person name="Bluhm B."/>
            <person name="Cannon C."/>
            <person name="Castanera R."/>
            <person name="Culley D."/>
            <person name="Daum C."/>
            <person name="Ezra D."/>
            <person name="Gonzalez J."/>
            <person name="Henrissat B."/>
            <person name="Kuo A."/>
            <person name="Liang C."/>
            <person name="Lipzen A."/>
            <person name="Lutzoni F."/>
            <person name="Magnuson J."/>
            <person name="Mondo S."/>
            <person name="Nolan M."/>
            <person name="Ohm R."/>
            <person name="Pangilinan J."/>
            <person name="Park H.-J."/>
            <person name="Ramirez L."/>
            <person name="Alfaro M."/>
            <person name="Sun H."/>
            <person name="Tritt A."/>
            <person name="Yoshinaga Y."/>
            <person name="Zwiers L.-H."/>
            <person name="Turgeon B."/>
            <person name="Goodwin S."/>
            <person name="Spatafora J."/>
            <person name="Crous P."/>
            <person name="Grigoriev I."/>
        </authorList>
    </citation>
    <scope>NUCLEOTIDE SEQUENCE</scope>
    <source>
        <strain evidence="2">CBS 121167</strain>
    </source>
</reference>
<feature type="region of interest" description="Disordered" evidence="1">
    <location>
        <begin position="1"/>
        <end position="27"/>
    </location>
</feature>
<feature type="region of interest" description="Disordered" evidence="1">
    <location>
        <begin position="98"/>
        <end position="117"/>
    </location>
</feature>